<name>A0AAE3TAR3_9RHOB</name>
<keyword evidence="1" id="KW-1133">Transmembrane helix</keyword>
<evidence type="ECO:0000256" key="1">
    <source>
        <dbReference type="SAM" id="Phobius"/>
    </source>
</evidence>
<keyword evidence="3" id="KW-1185">Reference proteome</keyword>
<organism evidence="2 3">
    <name type="scientific">Psychromarinibacter sediminicola</name>
    <dbReference type="NCBI Taxonomy" id="3033385"/>
    <lineage>
        <taxon>Bacteria</taxon>
        <taxon>Pseudomonadati</taxon>
        <taxon>Pseudomonadota</taxon>
        <taxon>Alphaproteobacteria</taxon>
        <taxon>Rhodobacterales</taxon>
        <taxon>Paracoccaceae</taxon>
        <taxon>Psychromarinibacter</taxon>
    </lineage>
</organism>
<feature type="transmembrane region" description="Helical" evidence="1">
    <location>
        <begin position="47"/>
        <end position="77"/>
    </location>
</feature>
<gene>
    <name evidence="2" type="ORF">P1J78_22405</name>
</gene>
<reference evidence="2" key="1">
    <citation type="submission" date="2023-03" db="EMBL/GenBank/DDBJ databases">
        <title>Multiphase analysis and comparison of six strains from genera Psychromarinibacter, Lutimaribacter, and Maritimibacter, including a novel species: Psychromarinibacter sediminicola sp. nov.</title>
        <authorList>
            <person name="Wang Y.-H."/>
            <person name="Ye M.-Q."/>
            <person name="Du Z.-J."/>
        </authorList>
    </citation>
    <scope>NUCLEOTIDE SEQUENCE</scope>
    <source>
        <strain evidence="2">C21-152</strain>
    </source>
</reference>
<feature type="non-terminal residue" evidence="2">
    <location>
        <position position="108"/>
    </location>
</feature>
<proteinExistence type="predicted"/>
<protein>
    <submittedName>
        <fullName evidence="2">Uncharacterized protein</fullName>
    </submittedName>
</protein>
<dbReference type="Proteomes" id="UP001220964">
    <property type="component" value="Unassembled WGS sequence"/>
</dbReference>
<keyword evidence="1" id="KW-0472">Membrane</keyword>
<dbReference type="PROSITE" id="PS51257">
    <property type="entry name" value="PROKAR_LIPOPROTEIN"/>
    <property type="match status" value="1"/>
</dbReference>
<dbReference type="AlphaFoldDB" id="A0AAE3TAR3"/>
<accession>A0AAE3TAR3</accession>
<keyword evidence="1" id="KW-0812">Transmembrane</keyword>
<dbReference type="EMBL" id="JARGYC010000097">
    <property type="protein sequence ID" value="MDF0603487.1"/>
    <property type="molecule type" value="Genomic_DNA"/>
</dbReference>
<evidence type="ECO:0000313" key="2">
    <source>
        <dbReference type="EMBL" id="MDF0603487.1"/>
    </source>
</evidence>
<sequence length="108" mass="11799">MKLLQVIILAILTVACSVAALFLYLLWNAKRVVAVPPNEEGTYTIAALALNITILEIVMALVGFIVAVMGFFGYAGINRLLKKSGWKDVIPVAGAGRRVARRCERRVQ</sequence>
<feature type="transmembrane region" description="Helical" evidence="1">
    <location>
        <begin position="7"/>
        <end position="27"/>
    </location>
</feature>
<evidence type="ECO:0000313" key="3">
    <source>
        <dbReference type="Proteomes" id="UP001220964"/>
    </source>
</evidence>
<dbReference type="RefSeq" id="WP_275569605.1">
    <property type="nucleotide sequence ID" value="NZ_JARGYC010000097.1"/>
</dbReference>
<comment type="caution">
    <text evidence="2">The sequence shown here is derived from an EMBL/GenBank/DDBJ whole genome shotgun (WGS) entry which is preliminary data.</text>
</comment>